<dbReference type="InterPro" id="IPR052526">
    <property type="entry name" value="HTH-type_Bedaq_tolerance"/>
</dbReference>
<dbReference type="SUPFAM" id="SSF46785">
    <property type="entry name" value="Winged helix' DNA-binding domain"/>
    <property type="match status" value="1"/>
</dbReference>
<dbReference type="SMART" id="SM00347">
    <property type="entry name" value="HTH_MARR"/>
    <property type="match status" value="1"/>
</dbReference>
<gene>
    <name evidence="2" type="ORF">MXD59_00030</name>
</gene>
<evidence type="ECO:0000313" key="3">
    <source>
        <dbReference type="Proteomes" id="UP001201873"/>
    </source>
</evidence>
<accession>A0ABT0JT85</accession>
<dbReference type="RefSeq" id="WP_248823212.1">
    <property type="nucleotide sequence ID" value="NZ_JALKFT010000001.1"/>
</dbReference>
<protein>
    <submittedName>
        <fullName evidence="2">MarR family winged helix-turn-helix transcriptional regulator</fullName>
    </submittedName>
</protein>
<dbReference type="Pfam" id="PF12802">
    <property type="entry name" value="MarR_2"/>
    <property type="match status" value="1"/>
</dbReference>
<dbReference type="PANTHER" id="PTHR39515:SF2">
    <property type="entry name" value="HTH-TYPE TRANSCRIPTIONAL REGULATOR RV0880"/>
    <property type="match status" value="1"/>
</dbReference>
<dbReference type="InterPro" id="IPR000835">
    <property type="entry name" value="HTH_MarR-typ"/>
</dbReference>
<comment type="caution">
    <text evidence="2">The sequence shown here is derived from an EMBL/GenBank/DDBJ whole genome shotgun (WGS) entry which is preliminary data.</text>
</comment>
<reference evidence="2 3" key="1">
    <citation type="submission" date="2022-04" db="EMBL/GenBank/DDBJ databases">
        <title>Genome diversity in the genus Frankia.</title>
        <authorList>
            <person name="Carlos-Shanley C."/>
            <person name="Hahn D."/>
        </authorList>
    </citation>
    <scope>NUCLEOTIDE SEQUENCE [LARGE SCALE GENOMIC DNA]</scope>
    <source>
        <strain evidence="2 3">Ag45/Mut15</strain>
    </source>
</reference>
<keyword evidence="3" id="KW-1185">Reference proteome</keyword>
<dbReference type="EMBL" id="JALKFT010000001">
    <property type="protein sequence ID" value="MCK9874188.1"/>
    <property type="molecule type" value="Genomic_DNA"/>
</dbReference>
<dbReference type="Gene3D" id="1.10.10.10">
    <property type="entry name" value="Winged helix-like DNA-binding domain superfamily/Winged helix DNA-binding domain"/>
    <property type="match status" value="1"/>
</dbReference>
<name>A0ABT0JT85_9ACTN</name>
<dbReference type="InterPro" id="IPR036390">
    <property type="entry name" value="WH_DNA-bd_sf"/>
</dbReference>
<sequence length="164" mass="18165">MEQLDGKPVGSEPDEDDLLRAIAREVLRLSRRRIMTPEGSTLDRSMFRILWALAESGPCTMADLECTLHLEQSTVSRQVKNAIGRGLVESHMPPGSRRRVFQATSEGARIYQQEAALQSDVFKKALAEFGPSRFHAFTSELTALNDALDHAANAADPATSHDFR</sequence>
<evidence type="ECO:0000259" key="1">
    <source>
        <dbReference type="SMART" id="SM00347"/>
    </source>
</evidence>
<evidence type="ECO:0000313" key="2">
    <source>
        <dbReference type="EMBL" id="MCK9874188.1"/>
    </source>
</evidence>
<dbReference type="InterPro" id="IPR036388">
    <property type="entry name" value="WH-like_DNA-bd_sf"/>
</dbReference>
<dbReference type="PANTHER" id="PTHR39515">
    <property type="entry name" value="CONSERVED PROTEIN"/>
    <property type="match status" value="1"/>
</dbReference>
<feature type="domain" description="HTH marR-type" evidence="1">
    <location>
        <begin position="33"/>
        <end position="134"/>
    </location>
</feature>
<organism evidence="2 3">
    <name type="scientific">Frankia umida</name>
    <dbReference type="NCBI Taxonomy" id="573489"/>
    <lineage>
        <taxon>Bacteria</taxon>
        <taxon>Bacillati</taxon>
        <taxon>Actinomycetota</taxon>
        <taxon>Actinomycetes</taxon>
        <taxon>Frankiales</taxon>
        <taxon>Frankiaceae</taxon>
        <taxon>Frankia</taxon>
    </lineage>
</organism>
<proteinExistence type="predicted"/>
<dbReference type="Proteomes" id="UP001201873">
    <property type="component" value="Unassembled WGS sequence"/>
</dbReference>